<dbReference type="PANTHER" id="PTHR34796">
    <property type="entry name" value="EXPRESSED PROTEIN"/>
    <property type="match status" value="1"/>
</dbReference>
<dbReference type="InterPro" id="IPR005500">
    <property type="entry name" value="DUF309"/>
</dbReference>
<organism evidence="1 2">
    <name type="scientific">Cytobacillus dafuensis</name>
    <name type="common">Bacillus dafuensis</name>
    <dbReference type="NCBI Taxonomy" id="1742359"/>
    <lineage>
        <taxon>Bacteria</taxon>
        <taxon>Bacillati</taxon>
        <taxon>Bacillota</taxon>
        <taxon>Bacilli</taxon>
        <taxon>Bacillales</taxon>
        <taxon>Bacillaceae</taxon>
        <taxon>Cytobacillus</taxon>
    </lineage>
</organism>
<reference evidence="2" key="1">
    <citation type="submission" date="2019-08" db="EMBL/GenBank/DDBJ databases">
        <authorList>
            <person name="Zheng X."/>
        </authorList>
    </citation>
    <scope>NUCLEOTIDE SEQUENCE [LARGE SCALE GENOMIC DNA]</scope>
    <source>
        <strain evidence="2">FJAT-25496</strain>
    </source>
</reference>
<dbReference type="PANTHER" id="PTHR34796:SF1">
    <property type="entry name" value="EXPRESSED PROTEIN"/>
    <property type="match status" value="1"/>
</dbReference>
<evidence type="ECO:0000313" key="1">
    <source>
        <dbReference type="EMBL" id="QED50164.1"/>
    </source>
</evidence>
<dbReference type="EMBL" id="CP042593">
    <property type="protein sequence ID" value="QED50164.1"/>
    <property type="molecule type" value="Genomic_DNA"/>
</dbReference>
<keyword evidence="2" id="KW-1185">Reference proteome</keyword>
<dbReference type="KEGG" id="bda:FSZ17_15260"/>
<dbReference type="Pfam" id="PF03745">
    <property type="entry name" value="DUF309"/>
    <property type="match status" value="1"/>
</dbReference>
<dbReference type="Proteomes" id="UP000321555">
    <property type="component" value="Chromosome"/>
</dbReference>
<dbReference type="Gene3D" id="1.10.3450.10">
    <property type="entry name" value="TTHA0068-like"/>
    <property type="match status" value="1"/>
</dbReference>
<accession>A0A5B8ZB56</accession>
<dbReference type="STRING" id="1742359.GCA_001439625_02131"/>
<gene>
    <name evidence="1" type="ORF">FSZ17_15260</name>
</gene>
<dbReference type="InterPro" id="IPR023203">
    <property type="entry name" value="TTHA0068_sf"/>
</dbReference>
<proteinExistence type="predicted"/>
<name>A0A5B8ZB56_CYTDA</name>
<dbReference type="AlphaFoldDB" id="A0A5B8ZB56"/>
<evidence type="ECO:0000313" key="2">
    <source>
        <dbReference type="Proteomes" id="UP000321555"/>
    </source>
</evidence>
<sequence>MYPKEYIEFLVHFHSDRDYFECHEVLEDYWKSVDPSNKSSIWVGFILFAVSNYHHRRGNYSGAKRTLSKSISIFNANMNQLSMLGLDKEKFLEDLGLIHNNISKGSNYFSYNLPIIDQSLLSQCKNKCQNDGQKWCSASNLENEQIIHRHLLRDRSQVIKERLFALKNKNSNR</sequence>
<dbReference type="SUPFAM" id="SSF140663">
    <property type="entry name" value="TTHA0068-like"/>
    <property type="match status" value="1"/>
</dbReference>
<dbReference type="OrthoDB" id="165483at2"/>
<protein>
    <submittedName>
        <fullName evidence="1">DUF309 domain-containing protein</fullName>
    </submittedName>
</protein>